<dbReference type="Pfam" id="PF06985">
    <property type="entry name" value="HET"/>
    <property type="match status" value="1"/>
</dbReference>
<dbReference type="GeneID" id="28827875"/>
<evidence type="ECO:0000313" key="2">
    <source>
        <dbReference type="EMBL" id="KUJ21621.1"/>
    </source>
</evidence>
<dbReference type="InterPro" id="IPR010730">
    <property type="entry name" value="HET"/>
</dbReference>
<organism evidence="2 3">
    <name type="scientific">Mollisia scopiformis</name>
    <name type="common">Conifer needle endophyte fungus</name>
    <name type="synonym">Phialocephala scopiformis</name>
    <dbReference type="NCBI Taxonomy" id="149040"/>
    <lineage>
        <taxon>Eukaryota</taxon>
        <taxon>Fungi</taxon>
        <taxon>Dikarya</taxon>
        <taxon>Ascomycota</taxon>
        <taxon>Pezizomycotina</taxon>
        <taxon>Leotiomycetes</taxon>
        <taxon>Helotiales</taxon>
        <taxon>Mollisiaceae</taxon>
        <taxon>Mollisia</taxon>
    </lineage>
</organism>
<dbReference type="PANTHER" id="PTHR24148">
    <property type="entry name" value="ANKYRIN REPEAT DOMAIN-CONTAINING PROTEIN 39 HOMOLOG-RELATED"/>
    <property type="match status" value="1"/>
</dbReference>
<dbReference type="InParanoid" id="A0A194XNA2"/>
<dbReference type="InterPro" id="IPR052895">
    <property type="entry name" value="HetReg/Transcr_Mod"/>
</dbReference>
<dbReference type="EMBL" id="KQ947407">
    <property type="protein sequence ID" value="KUJ21621.1"/>
    <property type="molecule type" value="Genomic_DNA"/>
</dbReference>
<name>A0A194XNA2_MOLSC</name>
<accession>A0A194XNA2</accession>
<gene>
    <name evidence="2" type="ORF">LY89DRAFT_714710</name>
</gene>
<dbReference type="KEGG" id="psco:LY89DRAFT_714710"/>
<evidence type="ECO:0000313" key="3">
    <source>
        <dbReference type="Proteomes" id="UP000070700"/>
    </source>
</evidence>
<dbReference type="PANTHER" id="PTHR24148:SF73">
    <property type="entry name" value="HET DOMAIN PROTEIN (AFU_ORTHOLOGUE AFUA_8G01020)"/>
    <property type="match status" value="1"/>
</dbReference>
<evidence type="ECO:0000259" key="1">
    <source>
        <dbReference type="Pfam" id="PF06985"/>
    </source>
</evidence>
<dbReference type="RefSeq" id="XP_018075976.1">
    <property type="nucleotide sequence ID" value="XM_018218149.1"/>
</dbReference>
<reference evidence="2 3" key="1">
    <citation type="submission" date="2015-10" db="EMBL/GenBank/DDBJ databases">
        <title>Full genome of DAOMC 229536 Phialocephala scopiformis, a fungal endophyte of spruce producing the potent anti-insectan compound rugulosin.</title>
        <authorList>
            <consortium name="DOE Joint Genome Institute"/>
            <person name="Walker A.K."/>
            <person name="Frasz S.L."/>
            <person name="Seifert K.A."/>
            <person name="Miller J.D."/>
            <person name="Mondo S.J."/>
            <person name="Labutti K."/>
            <person name="Lipzen A."/>
            <person name="Dockter R."/>
            <person name="Kennedy M."/>
            <person name="Grigoriev I.V."/>
            <person name="Spatafora J.W."/>
        </authorList>
    </citation>
    <scope>NUCLEOTIDE SEQUENCE [LARGE SCALE GENOMIC DNA]</scope>
    <source>
        <strain evidence="2 3">CBS 120377</strain>
    </source>
</reference>
<proteinExistence type="predicted"/>
<dbReference type="AlphaFoldDB" id="A0A194XNA2"/>
<dbReference type="Proteomes" id="UP000070700">
    <property type="component" value="Unassembled WGS sequence"/>
</dbReference>
<feature type="domain" description="Heterokaryon incompatibility" evidence="1">
    <location>
        <begin position="50"/>
        <end position="187"/>
    </location>
</feature>
<keyword evidence="3" id="KW-1185">Reference proteome</keyword>
<protein>
    <submittedName>
        <fullName evidence="2">HET-domain-containing protein</fullName>
    </submittedName>
</protein>
<dbReference type="OrthoDB" id="2157530at2759"/>
<dbReference type="STRING" id="149040.A0A194XNA2"/>
<sequence length="630" mass="71361">MATFKYHPLQYPDSFRLILLQPSQQRFLPLYCTLECTTISQCDREIIDHYTALSYVWGDPAAKKGLIFIQGAKRVAAVEIGKSLEDALKALRDKKREVRIWADALCIDQSNLVERGSQVELMGQIYSTASHTVIYLGDQAAGQKVLEAIPSNTSGTISPWDINGLKTMAETTLLKMPWFSRVWIFQELLLSKDPRVQCGTVRARWTNLCRVLLSPGYRQRSKELQVLGDMNSAISVHKQKLFVHLTARRGLGATNPRDFIFGHLGIAADVEELKAYVKVDYETSCGKTYNDTARYLLEAVGPETLFHHTSDYSEESRVEDLASWAPDWSMPSAGLATMYRNNTLNTQRLVAKENYFILEHKRYPVLSYLGYEVDHISSLSLTLPEPKFFAETERNVYEQAVTELTTFYHTGSGVWWSGDEEGRHRNFNLRGRETQHQDLCRIIHEEWIKVLGTELPKLSSSSTPEEARLHEKFVENFKTWVTERGKRQIIVAGGDSDGFESLMWLYLMKQQSKDSVLTGRRLAITQSGFSAVVSKFAEEGDRIVFLAGSPVAYIVRPVIVSEDENLELQNALQTLVANQKSTDEDGSKAQNFETALWNSVVNCVLVGECYVEGEVGWTRDKKAQAVYTLN</sequence>